<name>A0AAE3JIW5_9SPIR</name>
<keyword evidence="2" id="KW-1185">Reference proteome</keyword>
<dbReference type="AlphaFoldDB" id="A0AAE3JIW5"/>
<dbReference type="Proteomes" id="UP001198163">
    <property type="component" value="Unassembled WGS sequence"/>
</dbReference>
<gene>
    <name evidence="1" type="ORF">K7J14_02690</name>
</gene>
<dbReference type="RefSeq" id="WP_230752777.1">
    <property type="nucleotide sequence ID" value="NZ_JAINWA010000001.1"/>
</dbReference>
<protein>
    <recommendedName>
        <fullName evidence="3">Transposase</fullName>
    </recommendedName>
</protein>
<dbReference type="EMBL" id="JAINWA010000001">
    <property type="protein sequence ID" value="MCD1653605.1"/>
    <property type="molecule type" value="Genomic_DNA"/>
</dbReference>
<comment type="caution">
    <text evidence="1">The sequence shown here is derived from an EMBL/GenBank/DDBJ whole genome shotgun (WGS) entry which is preliminary data.</text>
</comment>
<dbReference type="SUPFAM" id="SSF46689">
    <property type="entry name" value="Homeodomain-like"/>
    <property type="match status" value="1"/>
</dbReference>
<sequence>MSKKGQKFRKHSIEFKEFIVKKRLEDGYGINKLSRIYHISSENVIKWTRRYIAGEPLAMKRGRPTKIQKITVRDDLESSLRMENERLKVELAYKTELLKYLQNRVDLKKKTNSESSND</sequence>
<evidence type="ECO:0008006" key="3">
    <source>
        <dbReference type="Google" id="ProtNLM"/>
    </source>
</evidence>
<evidence type="ECO:0000313" key="2">
    <source>
        <dbReference type="Proteomes" id="UP001198163"/>
    </source>
</evidence>
<dbReference type="InterPro" id="IPR009057">
    <property type="entry name" value="Homeodomain-like_sf"/>
</dbReference>
<organism evidence="1 2">
    <name type="scientific">Teretinema zuelzerae</name>
    <dbReference type="NCBI Taxonomy" id="156"/>
    <lineage>
        <taxon>Bacteria</taxon>
        <taxon>Pseudomonadati</taxon>
        <taxon>Spirochaetota</taxon>
        <taxon>Spirochaetia</taxon>
        <taxon>Spirochaetales</taxon>
        <taxon>Treponemataceae</taxon>
        <taxon>Teretinema</taxon>
    </lineage>
</organism>
<proteinExistence type="predicted"/>
<reference evidence="1" key="1">
    <citation type="submission" date="2021-08" db="EMBL/GenBank/DDBJ databases">
        <title>Comparative analyses of Brucepasteria parasyntrophica and Teretinema zuelzerae.</title>
        <authorList>
            <person name="Song Y."/>
            <person name="Brune A."/>
        </authorList>
    </citation>
    <scope>NUCLEOTIDE SEQUENCE</scope>
    <source>
        <strain evidence="1">DSM 1903</strain>
    </source>
</reference>
<evidence type="ECO:0000313" key="1">
    <source>
        <dbReference type="EMBL" id="MCD1653605.1"/>
    </source>
</evidence>
<accession>A0AAE3JIW5</accession>